<dbReference type="GO" id="GO:0046464">
    <property type="term" value="P:acylglycerol catabolic process"/>
    <property type="evidence" value="ECO:0007669"/>
    <property type="project" value="TreeGrafter"/>
</dbReference>
<dbReference type="GO" id="GO:0047372">
    <property type="term" value="F:monoacylglycerol lipase activity"/>
    <property type="evidence" value="ECO:0007669"/>
    <property type="project" value="TreeGrafter"/>
</dbReference>
<protein>
    <recommendedName>
        <fullName evidence="1">AB hydrolase-1 domain-containing protein</fullName>
    </recommendedName>
</protein>
<dbReference type="Proteomes" id="UP000006352">
    <property type="component" value="Unassembled WGS sequence"/>
</dbReference>
<feature type="domain" description="AB hydrolase-1" evidence="1">
    <location>
        <begin position="28"/>
        <end position="268"/>
    </location>
</feature>
<sequence length="292" mass="32201">MAQERTVTSADGTKIVAEAIGNPSKPSVVFIPGLACTYLVFDKQFNDAELQENLYMVRYDLRGHGRSDCPEGIEAYSAQKMAEDFRAVCEAFGLKKPFLLGWSLGTMMAADVAAYYGLDYLSGQVLLGGPMITLSLGMQACTAELMALAPSVLSTDASITREVAVAYVDGCVGDPAVDLSWETKLQWMGGFVCVPPSVRGYYLQREQDATRYLAEAKEWPVLVIQGTEDKHTRADMVAKQAKETFNKLDIHIMKGVGHAPHWERPDEFKRFVLDYVRNVAKVGKSHPIHTGH</sequence>
<name>J4G1C9_9APHY</name>
<evidence type="ECO:0000313" key="2">
    <source>
        <dbReference type="EMBL" id="CCM00083.1"/>
    </source>
</evidence>
<evidence type="ECO:0000259" key="1">
    <source>
        <dbReference type="Pfam" id="PF12697"/>
    </source>
</evidence>
<dbReference type="RefSeq" id="XP_012179366.1">
    <property type="nucleotide sequence ID" value="XM_012323976.1"/>
</dbReference>
<reference evidence="2 3" key="1">
    <citation type="journal article" date="2012" name="Appl. Environ. Microbiol.">
        <title>Short-read sequencing for genomic analysis of the brown rot fungus Fibroporia radiculosa.</title>
        <authorList>
            <person name="Tang J.D."/>
            <person name="Perkins A.D."/>
            <person name="Sonstegard T.S."/>
            <person name="Schroeder S.G."/>
            <person name="Burgess S.C."/>
            <person name="Diehl S.V."/>
        </authorList>
    </citation>
    <scope>NUCLEOTIDE SEQUENCE [LARGE SCALE GENOMIC DNA]</scope>
    <source>
        <strain evidence="2 3">TFFH 294</strain>
    </source>
</reference>
<dbReference type="HOGENOM" id="CLU_020336_18_1_1"/>
<dbReference type="PANTHER" id="PTHR43798">
    <property type="entry name" value="MONOACYLGLYCEROL LIPASE"/>
    <property type="match status" value="1"/>
</dbReference>
<dbReference type="STRING" id="599839.J4G1C9"/>
<dbReference type="Gene3D" id="3.40.50.1820">
    <property type="entry name" value="alpha/beta hydrolase"/>
    <property type="match status" value="1"/>
</dbReference>
<keyword evidence="3" id="KW-1185">Reference proteome</keyword>
<dbReference type="InterPro" id="IPR050266">
    <property type="entry name" value="AB_hydrolase_sf"/>
</dbReference>
<dbReference type="AlphaFoldDB" id="J4G1C9"/>
<dbReference type="InParanoid" id="J4G1C9"/>
<proteinExistence type="predicted"/>
<accession>J4G1C9</accession>
<dbReference type="OrthoDB" id="408373at2759"/>
<gene>
    <name evidence="2" type="ORF">FIBRA_02110</name>
</gene>
<dbReference type="PANTHER" id="PTHR43798:SF5">
    <property type="entry name" value="MONOACYLGLYCEROL LIPASE ABHD6"/>
    <property type="match status" value="1"/>
</dbReference>
<dbReference type="GeneID" id="24094994"/>
<dbReference type="InterPro" id="IPR000073">
    <property type="entry name" value="AB_hydrolase_1"/>
</dbReference>
<dbReference type="EMBL" id="HE796965">
    <property type="protein sequence ID" value="CCM00083.1"/>
    <property type="molecule type" value="Genomic_DNA"/>
</dbReference>
<dbReference type="InterPro" id="IPR029058">
    <property type="entry name" value="AB_hydrolase_fold"/>
</dbReference>
<dbReference type="GO" id="GO:0016020">
    <property type="term" value="C:membrane"/>
    <property type="evidence" value="ECO:0007669"/>
    <property type="project" value="TreeGrafter"/>
</dbReference>
<dbReference type="Pfam" id="PF12697">
    <property type="entry name" value="Abhydrolase_6"/>
    <property type="match status" value="1"/>
</dbReference>
<dbReference type="SUPFAM" id="SSF53474">
    <property type="entry name" value="alpha/beta-Hydrolases"/>
    <property type="match status" value="1"/>
</dbReference>
<organism evidence="2 3">
    <name type="scientific">Fibroporia radiculosa</name>
    <dbReference type="NCBI Taxonomy" id="599839"/>
    <lineage>
        <taxon>Eukaryota</taxon>
        <taxon>Fungi</taxon>
        <taxon>Dikarya</taxon>
        <taxon>Basidiomycota</taxon>
        <taxon>Agaricomycotina</taxon>
        <taxon>Agaricomycetes</taxon>
        <taxon>Polyporales</taxon>
        <taxon>Fibroporiaceae</taxon>
        <taxon>Fibroporia</taxon>
    </lineage>
</organism>
<evidence type="ECO:0000313" key="3">
    <source>
        <dbReference type="Proteomes" id="UP000006352"/>
    </source>
</evidence>